<dbReference type="OrthoDB" id="371074at2759"/>
<dbReference type="EMBL" id="GG701894">
    <property type="protein sequence ID" value="KOB89066.1"/>
    <property type="molecule type" value="Genomic_DNA"/>
</dbReference>
<dbReference type="AlphaFoldDB" id="A0A0L7M8B6"/>
<proteinExistence type="predicted"/>
<dbReference type="Proteomes" id="UP000054282">
    <property type="component" value="Unassembled WGS sequence"/>
</dbReference>
<evidence type="ECO:0000313" key="1">
    <source>
        <dbReference type="EMBL" id="KOB89066.1"/>
    </source>
</evidence>
<dbReference type="KEGG" id="pfd:PFDG_04148"/>
<reference evidence="2" key="2">
    <citation type="submission" date="2006-09" db="EMBL/GenBank/DDBJ databases">
        <title>The genome sequence of Plasmodium falciparum Dd2.</title>
        <authorList>
            <consortium name="The Broad Institute Genome Sequencing Platform"/>
            <person name="Birren B."/>
            <person name="Lander E."/>
            <person name="Galagan J."/>
            <person name="Nusbaum C."/>
            <person name="Devon K."/>
            <person name="Henn M."/>
            <person name="Jaffe D."/>
            <person name="Butler J."/>
            <person name="Alvarez P."/>
            <person name="Gnerre S."/>
            <person name="Grabherr M."/>
            <person name="Kleber M."/>
            <person name="Mauceli E."/>
            <person name="Brockman W."/>
            <person name="MacCallum I.A."/>
            <person name="Rounsley S."/>
            <person name="Young S."/>
            <person name="LaButti K."/>
            <person name="Pushparaj V."/>
            <person name="DeCaprio D."/>
            <person name="Crawford M."/>
            <person name="Koehrsen M."/>
            <person name="Engels R."/>
            <person name="Montgomery P."/>
            <person name="Pearson M."/>
            <person name="Howarth C."/>
            <person name="Larson L."/>
            <person name="Luoma S."/>
            <person name="White J."/>
            <person name="Kodira C."/>
            <person name="Zeng Q."/>
            <person name="O'Leary S."/>
            <person name="Yandava C."/>
            <person name="Alvarado L."/>
            <person name="Wirth D."/>
            <person name="Volkman S."/>
            <person name="Hartl D."/>
        </authorList>
    </citation>
    <scope>NUCLEOTIDE SEQUENCE [LARGE SCALE GENOMIC DNA]</scope>
</reference>
<evidence type="ECO:0000313" key="2">
    <source>
        <dbReference type="Proteomes" id="UP000054282"/>
    </source>
</evidence>
<reference evidence="2" key="1">
    <citation type="submission" date="2006-09" db="EMBL/GenBank/DDBJ databases">
        <title>Annotation of Plasmodium falciparum Dd2.</title>
        <authorList>
            <consortium name="The Broad Institute Genome Sequencing Platform"/>
            <person name="Volkman S.K."/>
            <person name="Neafsey D.E."/>
            <person name="Dash A.P."/>
            <person name="Chitnis C.E."/>
            <person name="Hartl D.L."/>
            <person name="Young S.K."/>
            <person name="Zeng Q."/>
            <person name="Koehrsen M."/>
            <person name="Alvarado L."/>
            <person name="Berlin A."/>
            <person name="Borenstein D."/>
            <person name="Chapman S.B."/>
            <person name="Chen Z."/>
            <person name="Engels R."/>
            <person name="Freedman E."/>
            <person name="Gellesch M."/>
            <person name="Goldberg J."/>
            <person name="Griggs A."/>
            <person name="Gujja S."/>
            <person name="Heilman E.R."/>
            <person name="Heiman D.I."/>
            <person name="Howarth C."/>
            <person name="Jen D."/>
            <person name="Larson L."/>
            <person name="Mehta T."/>
            <person name="Neiman D."/>
            <person name="Park D."/>
            <person name="Pearson M."/>
            <person name="Roberts A."/>
            <person name="Saif S."/>
            <person name="Shea T."/>
            <person name="Shenoy N."/>
            <person name="Sisk P."/>
            <person name="Stolte C."/>
            <person name="Sykes S."/>
            <person name="Walk T."/>
            <person name="White J."/>
            <person name="Yandava C."/>
            <person name="Haas B."/>
            <person name="Henn M.R."/>
            <person name="Nusbaum C."/>
            <person name="Birren B."/>
        </authorList>
    </citation>
    <scope>NUCLEOTIDE SEQUENCE [LARGE SCALE GENOMIC DNA]</scope>
</reference>
<name>A0A0L7M8B6_PLAF4</name>
<accession>A0A0L7M8B6</accession>
<organism evidence="1 2">
    <name type="scientific">Plasmodium falciparum (isolate Dd2)</name>
    <dbReference type="NCBI Taxonomy" id="57267"/>
    <lineage>
        <taxon>Eukaryota</taxon>
        <taxon>Sar</taxon>
        <taxon>Alveolata</taxon>
        <taxon>Apicomplexa</taxon>
        <taxon>Aconoidasida</taxon>
        <taxon>Haemosporida</taxon>
        <taxon>Plasmodiidae</taxon>
        <taxon>Plasmodium</taxon>
        <taxon>Plasmodium (Laverania)</taxon>
    </lineage>
</organism>
<dbReference type="OMA" id="TNHLWIP"/>
<protein>
    <submittedName>
        <fullName evidence="1">Uncharacterized protein</fullName>
    </submittedName>
</protein>
<sequence>MEHSENIKKRYVNHSDMKLEKFKKAAYEVIEYKEKIIRMLCAILEVQGITTVNIKEYISNQKDIKKKHLPEKGQYEKIKNKN</sequence>
<gene>
    <name evidence="1" type="ORF">PFDG_04148</name>
</gene>